<gene>
    <name evidence="11" type="ORF">RIF25_09110</name>
</gene>
<accession>A0AAE4FRU7</accession>
<dbReference type="Proteomes" id="UP001268256">
    <property type="component" value="Unassembled WGS sequence"/>
</dbReference>
<dbReference type="GO" id="GO:0008270">
    <property type="term" value="F:zinc ion binding"/>
    <property type="evidence" value="ECO:0007669"/>
    <property type="project" value="UniProtKB-UniRule"/>
</dbReference>
<proteinExistence type="inferred from homology"/>
<dbReference type="GO" id="GO:0160237">
    <property type="term" value="F:D-Ala-D-Ala dipeptidase activity"/>
    <property type="evidence" value="ECO:0007669"/>
    <property type="project" value="UniProtKB-EC"/>
</dbReference>
<dbReference type="Gene3D" id="3.30.1380.10">
    <property type="match status" value="1"/>
</dbReference>
<dbReference type="AlphaFoldDB" id="A0AAE4FRU7"/>
<organism evidence="11 12">
    <name type="scientific">Pseudocalidococcus azoricus BACA0444</name>
    <dbReference type="NCBI Taxonomy" id="2918990"/>
    <lineage>
        <taxon>Bacteria</taxon>
        <taxon>Bacillati</taxon>
        <taxon>Cyanobacteriota</taxon>
        <taxon>Cyanophyceae</taxon>
        <taxon>Acaryochloridales</taxon>
        <taxon>Thermosynechococcaceae</taxon>
        <taxon>Pseudocalidococcus</taxon>
        <taxon>Pseudocalidococcus azoricus</taxon>
    </lineage>
</organism>
<dbReference type="PANTHER" id="PTHR43126:SF2">
    <property type="entry name" value="D-ALANYL-D-ALANINE DIPEPTIDASE"/>
    <property type="match status" value="1"/>
</dbReference>
<evidence type="ECO:0000256" key="8">
    <source>
        <dbReference type="ARBA" id="ARBA00023316"/>
    </source>
</evidence>
<feature type="binding site" evidence="9">
    <location>
        <position position="215"/>
    </location>
    <ligand>
        <name>Zn(2+)</name>
        <dbReference type="ChEBI" id="CHEBI:29105"/>
        <note>catalytic</note>
    </ligand>
</feature>
<feature type="binding site" evidence="9">
    <location>
        <position position="141"/>
    </location>
    <ligand>
        <name>Zn(2+)</name>
        <dbReference type="ChEBI" id="CHEBI:29105"/>
        <note>catalytic</note>
    </ligand>
</feature>
<keyword evidence="12" id="KW-1185">Reference proteome</keyword>
<dbReference type="CDD" id="cd14843">
    <property type="entry name" value="D-Ala-D-Ala_dipeptidase_like"/>
    <property type="match status" value="1"/>
</dbReference>
<evidence type="ECO:0000256" key="9">
    <source>
        <dbReference type="HAMAP-Rule" id="MF_01924"/>
    </source>
</evidence>
<dbReference type="HAMAP" id="MF_01924">
    <property type="entry name" value="A_A_dipeptidase"/>
    <property type="match status" value="1"/>
</dbReference>
<dbReference type="EC" id="3.4.13.22" evidence="9 10"/>
<evidence type="ECO:0000256" key="4">
    <source>
        <dbReference type="ARBA" id="ARBA00022801"/>
    </source>
</evidence>
<dbReference type="PANTHER" id="PTHR43126">
    <property type="entry name" value="D-ALANYL-D-ALANINE DIPEPTIDASE"/>
    <property type="match status" value="1"/>
</dbReference>
<evidence type="ECO:0000256" key="7">
    <source>
        <dbReference type="ARBA" id="ARBA00023049"/>
    </source>
</evidence>
<sequence length="262" mass="30005">MKPYQLISIQDCHESLVLIDQSIFFCLEPHPYIIAGAPYDAVSPFYLRQGVLEALSQAQQNLQSIQPTWKLAIFDAYRPVAVQEYMVNYTFKELLAARGLEKTTLTSSQLDAIWAEVYTFWAVPSHDPQTPPPHSTGAAIDLTLVDSDKKLIDMGSPIDEISDRSFPEYFYHQAQRLDLNSNQKDDYLKVHQHREILYQAMRQAGFQRHPQEWWHFSLGDQLWAWQIQQQSGCSMVARYGRADLINVSSGYGTQRTIAGFLG</sequence>
<evidence type="ECO:0000256" key="10">
    <source>
        <dbReference type="PIRNR" id="PIRNR026671"/>
    </source>
</evidence>
<keyword evidence="4 9" id="KW-0378">Hydrolase</keyword>
<keyword evidence="3 9" id="KW-0479">Metal-binding</keyword>
<evidence type="ECO:0000256" key="1">
    <source>
        <dbReference type="ARBA" id="ARBA00001362"/>
    </source>
</evidence>
<protein>
    <recommendedName>
        <fullName evidence="9 10">D-alanyl-D-alanine dipeptidase</fullName>
        <shortName evidence="9 10">D-Ala-D-Ala dipeptidase</shortName>
        <ecNumber evidence="9 10">3.4.13.22</ecNumber>
    </recommendedName>
</protein>
<dbReference type="GO" id="GO:0008237">
    <property type="term" value="F:metallopeptidase activity"/>
    <property type="evidence" value="ECO:0007669"/>
    <property type="project" value="UniProtKB-KW"/>
</dbReference>
<comment type="cofactor">
    <cofactor evidence="9">
        <name>Zn(2+)</name>
        <dbReference type="ChEBI" id="CHEBI:29105"/>
    </cofactor>
    <text evidence="9">Binds 1 zinc ion per subunit.</text>
</comment>
<keyword evidence="2 9" id="KW-0645">Protease</keyword>
<evidence type="ECO:0000313" key="12">
    <source>
        <dbReference type="Proteomes" id="UP001268256"/>
    </source>
</evidence>
<dbReference type="RefSeq" id="WP_322878229.1">
    <property type="nucleotide sequence ID" value="NZ_JAVMIP010000008.1"/>
</dbReference>
<evidence type="ECO:0000256" key="5">
    <source>
        <dbReference type="ARBA" id="ARBA00022833"/>
    </source>
</evidence>
<dbReference type="InterPro" id="IPR000755">
    <property type="entry name" value="A_A_dipeptidase"/>
</dbReference>
<dbReference type="GO" id="GO:0006508">
    <property type="term" value="P:proteolysis"/>
    <property type="evidence" value="ECO:0007669"/>
    <property type="project" value="UniProtKB-KW"/>
</dbReference>
<evidence type="ECO:0000313" key="11">
    <source>
        <dbReference type="EMBL" id="MDS3860971.1"/>
    </source>
</evidence>
<dbReference type="Pfam" id="PF01427">
    <property type="entry name" value="Peptidase_M15"/>
    <property type="match status" value="1"/>
</dbReference>
<comment type="function">
    <text evidence="9 10">Catalyzes hydrolysis of the D-alanyl-D-alanine dipeptide.</text>
</comment>
<keyword evidence="8 10" id="KW-0961">Cell wall biogenesis/degradation</keyword>
<comment type="catalytic activity">
    <reaction evidence="1 9 10">
        <text>D-alanyl-D-alanine + H2O = 2 D-alanine</text>
        <dbReference type="Rhea" id="RHEA:20661"/>
        <dbReference type="ChEBI" id="CHEBI:15377"/>
        <dbReference type="ChEBI" id="CHEBI:57416"/>
        <dbReference type="ChEBI" id="CHEBI:57822"/>
        <dbReference type="EC" id="3.4.13.22"/>
    </reaction>
</comment>
<evidence type="ECO:0000256" key="3">
    <source>
        <dbReference type="ARBA" id="ARBA00022723"/>
    </source>
</evidence>
<comment type="similarity">
    <text evidence="9 10">Belongs to the peptidase M15D family.</text>
</comment>
<name>A0AAE4FRU7_9CYAN</name>
<feature type="active site" description="Proton donor/acceptor" evidence="9">
    <location>
        <position position="212"/>
    </location>
</feature>
<dbReference type="InterPro" id="IPR009045">
    <property type="entry name" value="Zn_M74/Hedgehog-like"/>
</dbReference>
<feature type="binding site" evidence="9">
    <location>
        <position position="134"/>
    </location>
    <ligand>
        <name>Zn(2+)</name>
        <dbReference type="ChEBI" id="CHEBI:29105"/>
        <note>catalytic</note>
    </ligand>
</feature>
<evidence type="ECO:0000256" key="6">
    <source>
        <dbReference type="ARBA" id="ARBA00022997"/>
    </source>
</evidence>
<keyword evidence="7 9" id="KW-0482">Metalloprotease</keyword>
<keyword evidence="6 9" id="KW-0224">Dipeptidase</keyword>
<dbReference type="EMBL" id="JAVMIP010000008">
    <property type="protein sequence ID" value="MDS3860971.1"/>
    <property type="molecule type" value="Genomic_DNA"/>
</dbReference>
<keyword evidence="5 9" id="KW-0862">Zinc</keyword>
<feature type="site" description="Transition state stabilizer" evidence="9">
    <location>
        <position position="78"/>
    </location>
</feature>
<dbReference type="SUPFAM" id="SSF55166">
    <property type="entry name" value="Hedgehog/DD-peptidase"/>
    <property type="match status" value="1"/>
</dbReference>
<dbReference type="PIRSF" id="PIRSF026671">
    <property type="entry name" value="AA_dipeptidase"/>
    <property type="match status" value="1"/>
</dbReference>
<reference evidence="12" key="1">
    <citation type="submission" date="2023-07" db="EMBL/GenBank/DDBJ databases">
        <authorList>
            <person name="Luz R."/>
            <person name="Cordeiro R."/>
            <person name="Fonseca A."/>
            <person name="Goncalves V."/>
        </authorList>
    </citation>
    <scope>NUCLEOTIDE SEQUENCE [LARGE SCALE GENOMIC DNA]</scope>
    <source>
        <strain evidence="12">BACA0444</strain>
    </source>
</reference>
<evidence type="ECO:0000256" key="2">
    <source>
        <dbReference type="ARBA" id="ARBA00022670"/>
    </source>
</evidence>
<comment type="caution">
    <text evidence="11">The sequence shown here is derived from an EMBL/GenBank/DDBJ whole genome shotgun (WGS) entry which is preliminary data.</text>
</comment>
<dbReference type="GO" id="GO:0071555">
    <property type="term" value="P:cell wall organization"/>
    <property type="evidence" value="ECO:0007669"/>
    <property type="project" value="UniProtKB-KW"/>
</dbReference>